<organism evidence="8 9">
    <name type="scientific">Ammoniphilus oxalaticus</name>
    <dbReference type="NCBI Taxonomy" id="66863"/>
    <lineage>
        <taxon>Bacteria</taxon>
        <taxon>Bacillati</taxon>
        <taxon>Bacillota</taxon>
        <taxon>Bacilli</taxon>
        <taxon>Bacillales</taxon>
        <taxon>Paenibacillaceae</taxon>
        <taxon>Aneurinibacillus group</taxon>
        <taxon>Ammoniphilus</taxon>
    </lineage>
</organism>
<feature type="transmembrane region" description="Helical" evidence="6">
    <location>
        <begin position="161"/>
        <end position="181"/>
    </location>
</feature>
<sequence length="217" mass="24357">MKKLILPLIAIIAIGLFLKQTFIGQLLLQGKVDDIADYVKTFGSASIIITTVFIMIQTFFPYIPFIALAGVSVLLFGLWGGFLVSWLATCSGATLTFLTSRYLAREWAERKVLHLAWFKRFNDLASTDGFLTIFLARISSVIPSSVINLTAGISQISRRNFILATFLGNLPITFAECWIGHFFIHLRQHHTKLLFILITFLLGIVLITGRLKRGFKT</sequence>
<evidence type="ECO:0000256" key="6">
    <source>
        <dbReference type="RuleBase" id="RU366058"/>
    </source>
</evidence>
<keyword evidence="9" id="KW-1185">Reference proteome</keyword>
<comment type="caution">
    <text evidence="6">Lacks conserved residue(s) required for the propagation of feature annotation.</text>
</comment>
<evidence type="ECO:0000256" key="5">
    <source>
        <dbReference type="ARBA" id="ARBA00023136"/>
    </source>
</evidence>
<keyword evidence="5 6" id="KW-0472">Membrane</keyword>
<dbReference type="Proteomes" id="UP000284219">
    <property type="component" value="Unassembled WGS sequence"/>
</dbReference>
<evidence type="ECO:0000259" key="7">
    <source>
        <dbReference type="Pfam" id="PF09335"/>
    </source>
</evidence>
<comment type="similarity">
    <text evidence="6">Belongs to the TVP38/TMEM64 family.</text>
</comment>
<dbReference type="AlphaFoldDB" id="A0A419SJH1"/>
<comment type="subcellular location">
    <subcellularLocation>
        <location evidence="1 6">Cell membrane</location>
        <topology evidence="1 6">Multi-pass membrane protein</topology>
    </subcellularLocation>
</comment>
<reference evidence="8 9" key="1">
    <citation type="submission" date="2016-08" db="EMBL/GenBank/DDBJ databases">
        <title>Novel Firmicute Genomes.</title>
        <authorList>
            <person name="Poppleton D.I."/>
            <person name="Gribaldo S."/>
        </authorList>
    </citation>
    <scope>NUCLEOTIDE SEQUENCE [LARGE SCALE GENOMIC DNA]</scope>
    <source>
        <strain evidence="8 9">RAOx-1</strain>
    </source>
</reference>
<dbReference type="OrthoDB" id="9812980at2"/>
<gene>
    <name evidence="8" type="ORF">BEP19_06885</name>
</gene>
<keyword evidence="3 6" id="KW-0812">Transmembrane</keyword>
<feature type="transmembrane region" description="Helical" evidence="6">
    <location>
        <begin position="193"/>
        <end position="211"/>
    </location>
</feature>
<evidence type="ECO:0000256" key="2">
    <source>
        <dbReference type="ARBA" id="ARBA00022475"/>
    </source>
</evidence>
<dbReference type="EMBL" id="MCHY01000008">
    <property type="protein sequence ID" value="RKD24127.1"/>
    <property type="molecule type" value="Genomic_DNA"/>
</dbReference>
<evidence type="ECO:0000256" key="3">
    <source>
        <dbReference type="ARBA" id="ARBA00022692"/>
    </source>
</evidence>
<name>A0A419SJH1_9BACL</name>
<dbReference type="Pfam" id="PF09335">
    <property type="entry name" value="VTT_dom"/>
    <property type="match status" value="1"/>
</dbReference>
<dbReference type="GO" id="GO:0005886">
    <property type="term" value="C:plasma membrane"/>
    <property type="evidence" value="ECO:0007669"/>
    <property type="project" value="UniProtKB-SubCell"/>
</dbReference>
<evidence type="ECO:0000256" key="1">
    <source>
        <dbReference type="ARBA" id="ARBA00004651"/>
    </source>
</evidence>
<comment type="caution">
    <text evidence="8">The sequence shown here is derived from an EMBL/GenBank/DDBJ whole genome shotgun (WGS) entry which is preliminary data.</text>
</comment>
<accession>A0A419SJH1</accession>
<dbReference type="PANTHER" id="PTHR12677:SF59">
    <property type="entry name" value="GOLGI APPARATUS MEMBRANE PROTEIN TVP38-RELATED"/>
    <property type="match status" value="1"/>
</dbReference>
<dbReference type="InterPro" id="IPR032816">
    <property type="entry name" value="VTT_dom"/>
</dbReference>
<keyword evidence="2 6" id="KW-1003">Cell membrane</keyword>
<evidence type="ECO:0000313" key="8">
    <source>
        <dbReference type="EMBL" id="RKD24127.1"/>
    </source>
</evidence>
<proteinExistence type="inferred from homology"/>
<feature type="transmembrane region" description="Helical" evidence="6">
    <location>
        <begin position="63"/>
        <end position="88"/>
    </location>
</feature>
<dbReference type="PANTHER" id="PTHR12677">
    <property type="entry name" value="GOLGI APPARATUS MEMBRANE PROTEIN TVP38-RELATED"/>
    <property type="match status" value="1"/>
</dbReference>
<keyword evidence="4 6" id="KW-1133">Transmembrane helix</keyword>
<protein>
    <recommendedName>
        <fullName evidence="6">TVP38/TMEM64 family membrane protein</fullName>
    </recommendedName>
</protein>
<dbReference type="RefSeq" id="WP_120189388.1">
    <property type="nucleotide sequence ID" value="NZ_MCHY01000008.1"/>
</dbReference>
<feature type="transmembrane region" description="Helical" evidence="6">
    <location>
        <begin position="129"/>
        <end position="149"/>
    </location>
</feature>
<evidence type="ECO:0000313" key="9">
    <source>
        <dbReference type="Proteomes" id="UP000284219"/>
    </source>
</evidence>
<evidence type="ECO:0000256" key="4">
    <source>
        <dbReference type="ARBA" id="ARBA00022989"/>
    </source>
</evidence>
<feature type="domain" description="VTT" evidence="7">
    <location>
        <begin position="64"/>
        <end position="181"/>
    </location>
</feature>
<dbReference type="InterPro" id="IPR015414">
    <property type="entry name" value="TMEM64"/>
</dbReference>